<dbReference type="RefSeq" id="XP_018641234.1">
    <property type="nucleotide sequence ID" value="XM_018786439.1"/>
</dbReference>
<dbReference type="GO" id="GO:0003723">
    <property type="term" value="F:RNA binding"/>
    <property type="evidence" value="ECO:0007669"/>
    <property type="project" value="UniProtKB-UniRule"/>
</dbReference>
<name>A0A151LJB5_9APIC</name>
<dbReference type="Gene3D" id="3.30.40.10">
    <property type="entry name" value="Zinc/RING finger domain, C3HC4 (zinc finger)"/>
    <property type="match status" value="1"/>
</dbReference>
<dbReference type="InterPro" id="IPR000504">
    <property type="entry name" value="RRM_dom"/>
</dbReference>
<evidence type="ECO:0000259" key="2">
    <source>
        <dbReference type="PROSITE" id="PS50102"/>
    </source>
</evidence>
<dbReference type="PANTHER" id="PTHR35367">
    <property type="entry name" value="RRM DOMAIN-CONTAINING PROTEIN"/>
    <property type="match status" value="1"/>
</dbReference>
<dbReference type="InterPro" id="IPR012677">
    <property type="entry name" value="Nucleotide-bd_a/b_plait_sf"/>
</dbReference>
<accession>A0A151LJB5</accession>
<dbReference type="EMBL" id="LVLB01000012">
    <property type="protein sequence ID" value="KYN98957.1"/>
    <property type="molecule type" value="Genomic_DNA"/>
</dbReference>
<evidence type="ECO:0000313" key="4">
    <source>
        <dbReference type="Proteomes" id="UP000076004"/>
    </source>
</evidence>
<dbReference type="Gene3D" id="3.30.70.330">
    <property type="match status" value="1"/>
</dbReference>
<dbReference type="SUPFAM" id="SSF54928">
    <property type="entry name" value="RNA-binding domain, RBD"/>
    <property type="match status" value="1"/>
</dbReference>
<dbReference type="PANTHER" id="PTHR35367:SF2">
    <property type="entry name" value="PROTEIN, PUTATIVE-RELATED"/>
    <property type="match status" value="1"/>
</dbReference>
<dbReference type="AlphaFoldDB" id="A0A151LJB5"/>
<proteinExistence type="predicted"/>
<dbReference type="InterPro" id="IPR035979">
    <property type="entry name" value="RBD_domain_sf"/>
</dbReference>
<protein>
    <recommendedName>
        <fullName evidence="2">RRM domain-containing protein</fullName>
    </recommendedName>
</protein>
<dbReference type="VEuPathDB" id="PlasmoDB:PGSY75_1132100"/>
<dbReference type="PROSITE" id="PS50102">
    <property type="entry name" value="RRM"/>
    <property type="match status" value="1"/>
</dbReference>
<dbReference type="Proteomes" id="UP000076004">
    <property type="component" value="Unassembled WGS sequence"/>
</dbReference>
<comment type="caution">
    <text evidence="3">The sequence shown here is derived from an EMBL/GenBank/DDBJ whole genome shotgun (WGS) entry which is preliminary data.</text>
</comment>
<gene>
    <name evidence="3" type="ORF">PGSY75_1132100</name>
</gene>
<feature type="domain" description="RRM" evidence="2">
    <location>
        <begin position="806"/>
        <end position="893"/>
    </location>
</feature>
<evidence type="ECO:0000256" key="1">
    <source>
        <dbReference type="PROSITE-ProRule" id="PRU00176"/>
    </source>
</evidence>
<dbReference type="VEuPathDB" id="PlasmoDB:PGABG01_1130100"/>
<dbReference type="GeneID" id="29777031"/>
<reference evidence="3 4" key="1">
    <citation type="journal article" date="2016" name="Nat. Commun.">
        <title>Genomes of cryptic chimpanzee Plasmodium species reveal key evolutionary events leading to human malaria.</title>
        <authorList>
            <person name="Sundararaman S.A."/>
            <person name="Plenderleith L.J."/>
            <person name="Liu W."/>
            <person name="Loy D.E."/>
            <person name="Learn G.H."/>
            <person name="Li Y."/>
            <person name="Shaw K.S."/>
            <person name="Ayouba A."/>
            <person name="Peeters M."/>
            <person name="Speede S."/>
            <person name="Shaw G.M."/>
            <person name="Bushman F.D."/>
            <person name="Brisson D."/>
            <person name="Rayner J.C."/>
            <person name="Sharp P.M."/>
            <person name="Hahn B.H."/>
        </authorList>
    </citation>
    <scope>NUCLEOTIDE SEQUENCE [LARGE SCALE GENOMIC DNA]</scope>
    <source>
        <strain evidence="3 4">SY75</strain>
    </source>
</reference>
<organism evidence="3 4">
    <name type="scientific">Plasmodium gaboni</name>
    <dbReference type="NCBI Taxonomy" id="647221"/>
    <lineage>
        <taxon>Eukaryota</taxon>
        <taxon>Sar</taxon>
        <taxon>Alveolata</taxon>
        <taxon>Apicomplexa</taxon>
        <taxon>Aconoidasida</taxon>
        <taxon>Haemosporida</taxon>
        <taxon>Plasmodiidae</taxon>
        <taxon>Plasmodium</taxon>
        <taxon>Plasmodium (Laverania)</taxon>
    </lineage>
</organism>
<sequence>MNEDNNKNNISLDEKDIRTKESLFYDPSFSHGDIKYFVRPPICSVSTATDSFRCSTYSSANYMMTCPYNNTNDTCIENKITADGLKEKKEKYIKCEEDYNKNLNYMCDNEYVDPYNISTIENEEDMFYSMFKNEKSNITNIEGNNNNNNNNNNNKYPSNMCTHNLNMYANEYDDSKNFSSFFSKDNIYHNSISNNHIINEMPFCNRKDLKKNMNINNINNININNIKIKSNKIKNDQLFKQNEYEKDDINKINKQTYDVYKNDEKYNDMMIKLMSDLNINDNYNNKEKKDPDEDKNIQDVIKNGNYFKDYISDVYNNLINENINDNKEKNNINKYNIFNNHIDNDNINSNDNYIYINKEEIEDDNKDKFSFWKSNLDLKKENNNIYDTCNVFINDNYNDHTHDNYYYNLKKEKKVSFDINKDKIIDHPYLIDTSYPFFLQNNIKDNQKDSLFNSCVDLNILYPNKFNEEIFYDSEDKDIMIDDDYKLRRGNIKVEEKENKTTDNETNVYNIDINKNSIMKEEEEENIKNNINLGTLSNCVPPKNDYININNYDDEEMEEGTNKKEIFPHIKENNNNNNSNNYMYCNSVKNNYNTYYNYNNVSDKSTIISENYIYKPKDIEYNDSSNYSNNLIYPVHNECNTYRDNTSLIDIKDQEPVICIKHECDNKDKINDMLYIDNCLNGKCININEEEKKKRKKNIFENMKTYNFLCNLLNDKKEDFRDNNNLYYEDCNNEYITSQTYFEENNNMNEYCHNNQYNQYNNNYTYDNCLFEENMIYPENYNNIIEDEEEEKDKDIILKKKKSLAKYTLIVNVPPNTTRKDLMTVFSQYGNVDLTMVVCDKESRHPNKEWTATSGYSFVRFSTNIEARKTLTAATCGLIKIRGSKVRATWAKKDSYSKREKDIVFKIPSSILIINIQEFICCICKIYLSYQPILFPCCFVSSCSDCFTNYIIKDINQQNFKCPNCNIILNDKIIKLDKHAKGTLALLYKYYSNIKVKCPHTGCIWIGYHYQYVNHFISCKYNIPQEIQT</sequence>
<dbReference type="InterPro" id="IPR013083">
    <property type="entry name" value="Znf_RING/FYVE/PHD"/>
</dbReference>
<keyword evidence="1" id="KW-0694">RNA-binding</keyword>
<dbReference type="KEGG" id="pgab:PGSY75_1132100"/>
<evidence type="ECO:0000313" key="3">
    <source>
        <dbReference type="EMBL" id="KYN98957.1"/>
    </source>
</evidence>